<dbReference type="AlphaFoldDB" id="A0A1Y6FPY8"/>
<keyword evidence="1" id="KW-0472">Membrane</keyword>
<name>A0A1Y6FPY8_9SPHN</name>
<feature type="domain" description="TadE-like" evidence="2">
    <location>
        <begin position="16"/>
        <end position="58"/>
    </location>
</feature>
<dbReference type="InterPro" id="IPR012495">
    <property type="entry name" value="TadE-like_dom"/>
</dbReference>
<accession>A0A1Y6FPY8</accession>
<protein>
    <submittedName>
        <fullName evidence="3">TadE-like protein</fullName>
    </submittedName>
</protein>
<gene>
    <name evidence="3" type="ORF">SAMN06297468_2764</name>
</gene>
<evidence type="ECO:0000313" key="4">
    <source>
        <dbReference type="Proteomes" id="UP000194420"/>
    </source>
</evidence>
<dbReference type="Pfam" id="PF07811">
    <property type="entry name" value="TadE"/>
    <property type="match status" value="1"/>
</dbReference>
<keyword evidence="1" id="KW-1133">Transmembrane helix</keyword>
<dbReference type="EMBL" id="FXWG01000003">
    <property type="protein sequence ID" value="SMQ74563.1"/>
    <property type="molecule type" value="Genomic_DNA"/>
</dbReference>
<keyword evidence="1" id="KW-0812">Transmembrane</keyword>
<sequence length="161" mass="17599">MRAAERLLRLRRDNDGAVIVEFALIGPVFLAMLLGVVQVGMGMQSYNAIRNVASDVSRDVMIEYLTNNKLSANQIKQTALATSVSAPYLLDGESLEVEVTEPDTQRIDGAKEFAFTIRYDIPSVLSFMGFEAPTIEHKRPIFVIKEDAGGGSSEGEGEAEE</sequence>
<organism evidence="3 4">
    <name type="scientific">Altererythrobacter xiamenensis</name>
    <dbReference type="NCBI Taxonomy" id="1316679"/>
    <lineage>
        <taxon>Bacteria</taxon>
        <taxon>Pseudomonadati</taxon>
        <taxon>Pseudomonadota</taxon>
        <taxon>Alphaproteobacteria</taxon>
        <taxon>Sphingomonadales</taxon>
        <taxon>Erythrobacteraceae</taxon>
        <taxon>Altererythrobacter</taxon>
    </lineage>
</organism>
<evidence type="ECO:0000313" key="3">
    <source>
        <dbReference type="EMBL" id="SMQ74563.1"/>
    </source>
</evidence>
<keyword evidence="4" id="KW-1185">Reference proteome</keyword>
<reference evidence="4" key="1">
    <citation type="submission" date="2017-04" db="EMBL/GenBank/DDBJ databases">
        <authorList>
            <person name="Varghese N."/>
            <person name="Submissions S."/>
        </authorList>
    </citation>
    <scope>NUCLEOTIDE SEQUENCE [LARGE SCALE GENOMIC DNA]</scope>
</reference>
<evidence type="ECO:0000256" key="1">
    <source>
        <dbReference type="SAM" id="Phobius"/>
    </source>
</evidence>
<dbReference type="Proteomes" id="UP000194420">
    <property type="component" value="Unassembled WGS sequence"/>
</dbReference>
<feature type="transmembrane region" description="Helical" evidence="1">
    <location>
        <begin position="16"/>
        <end position="37"/>
    </location>
</feature>
<evidence type="ECO:0000259" key="2">
    <source>
        <dbReference type="Pfam" id="PF07811"/>
    </source>
</evidence>
<proteinExistence type="predicted"/>